<dbReference type="Proteomes" id="UP000596742">
    <property type="component" value="Unassembled WGS sequence"/>
</dbReference>
<feature type="active site" description="Proton donor" evidence="2">
    <location>
        <position position="81"/>
    </location>
</feature>
<dbReference type="InterPro" id="IPR036412">
    <property type="entry name" value="HAD-like_sf"/>
</dbReference>
<dbReference type="PANTHER" id="PTHR19288">
    <property type="entry name" value="4-NITROPHENYLPHOSPHATASE-RELATED"/>
    <property type="match status" value="1"/>
</dbReference>
<protein>
    <submittedName>
        <fullName evidence="5">Phosphoglycolate phosphatase</fullName>
        <ecNumber evidence="5">3.1.3.18</ecNumber>
    </submittedName>
</protein>
<sequence length="353" mass="39224">MNLCFPRLIKHGVIKFGMHLGNGPKLSGNLLCKIGSVMQTDRKITNQNHTYTTMASEPKFLDKGNLSEFLQSYDTFMLDCDGTLWEVDHITAIPGIDKVIHMLNKLGKRILFVTNNSVHSNLNYKLKFQSFGFDASEDHIFGVAYATAVYLKDIAKMDGLVYLVGSPGMASEFSKAGINYFGFGADPDKASWDPKDLLDMEFRPNVKAVVVGYDEHFHYNKIYKAASYLQDSECMYVASNDVEISFPLGPGRMQPVTGTLVKTVSIAARREPIVVGKPHPLFLDCVMKKHPEIVKERTIFIGDSLKADVGFANNVGIDSAFVLTGTHNLNDMNSGEFPKPTYIMKSLADILDI</sequence>
<comment type="caution">
    <text evidence="5">The sequence shown here is derived from an EMBL/GenBank/DDBJ whole genome shotgun (WGS) entry which is preliminary data.</text>
</comment>
<keyword evidence="6" id="KW-1185">Reference proteome</keyword>
<dbReference type="EMBL" id="UYJE01010401">
    <property type="protein sequence ID" value="VDI82828.1"/>
    <property type="molecule type" value="Genomic_DNA"/>
</dbReference>
<feature type="active site" description="Nucleophile" evidence="2">
    <location>
        <position position="79"/>
    </location>
</feature>
<dbReference type="Gene3D" id="3.40.50.1000">
    <property type="entry name" value="HAD superfamily/HAD-like"/>
    <property type="match status" value="2"/>
</dbReference>
<evidence type="ECO:0000256" key="4">
    <source>
        <dbReference type="PIRSR" id="PIRSR000915-3"/>
    </source>
</evidence>
<feature type="binding site" evidence="3">
    <location>
        <position position="277"/>
    </location>
    <ligand>
        <name>substrate</name>
    </ligand>
</feature>
<dbReference type="EC" id="3.1.3.18" evidence="5"/>
<feature type="binding site" evidence="4">
    <location>
        <position position="79"/>
    </location>
    <ligand>
        <name>Mg(2+)</name>
        <dbReference type="ChEBI" id="CHEBI:18420"/>
    </ligand>
</feature>
<evidence type="ECO:0000313" key="5">
    <source>
        <dbReference type="EMBL" id="VDI82828.1"/>
    </source>
</evidence>
<evidence type="ECO:0000256" key="2">
    <source>
        <dbReference type="PIRSR" id="PIRSR000915-1"/>
    </source>
</evidence>
<comment type="cofactor">
    <cofactor evidence="4">
        <name>Mg(2+)</name>
        <dbReference type="ChEBI" id="CHEBI:18420"/>
    </cofactor>
    <text evidence="4">Divalent metal ions. Mg(2+) is the most effective.</text>
</comment>
<dbReference type="OrthoDB" id="413953at2759"/>
<evidence type="ECO:0000256" key="3">
    <source>
        <dbReference type="PIRSR" id="PIRSR000915-2"/>
    </source>
</evidence>
<organism evidence="5 6">
    <name type="scientific">Mytilus galloprovincialis</name>
    <name type="common">Mediterranean mussel</name>
    <dbReference type="NCBI Taxonomy" id="29158"/>
    <lineage>
        <taxon>Eukaryota</taxon>
        <taxon>Metazoa</taxon>
        <taxon>Spiralia</taxon>
        <taxon>Lophotrochozoa</taxon>
        <taxon>Mollusca</taxon>
        <taxon>Bivalvia</taxon>
        <taxon>Autobranchia</taxon>
        <taxon>Pteriomorphia</taxon>
        <taxon>Mytilida</taxon>
        <taxon>Mytiloidea</taxon>
        <taxon>Mytilidae</taxon>
        <taxon>Mytilinae</taxon>
        <taxon>Mytilus</taxon>
    </lineage>
</organism>
<dbReference type="PIRSF" id="PIRSF000915">
    <property type="entry name" value="PGP-type_phosphatase"/>
    <property type="match status" value="1"/>
</dbReference>
<dbReference type="NCBIfam" id="TIGR01460">
    <property type="entry name" value="HAD-SF-IIA"/>
    <property type="match status" value="1"/>
</dbReference>
<dbReference type="GO" id="GO:0008967">
    <property type="term" value="F:phosphoglycolate phosphatase activity"/>
    <property type="evidence" value="ECO:0007669"/>
    <property type="project" value="UniProtKB-EC"/>
</dbReference>
<dbReference type="InterPro" id="IPR006349">
    <property type="entry name" value="PGP_euk"/>
</dbReference>
<dbReference type="InterPro" id="IPR023214">
    <property type="entry name" value="HAD_sf"/>
</dbReference>
<dbReference type="Pfam" id="PF13344">
    <property type="entry name" value="Hydrolase_6"/>
    <property type="match status" value="1"/>
</dbReference>
<feature type="binding site" evidence="4">
    <location>
        <position position="303"/>
    </location>
    <ligand>
        <name>Mg(2+)</name>
        <dbReference type="ChEBI" id="CHEBI:18420"/>
    </ligand>
</feature>
<dbReference type="GO" id="GO:0005737">
    <property type="term" value="C:cytoplasm"/>
    <property type="evidence" value="ECO:0007669"/>
    <property type="project" value="TreeGrafter"/>
</dbReference>
<dbReference type="GO" id="GO:0046872">
    <property type="term" value="F:metal ion binding"/>
    <property type="evidence" value="ECO:0007669"/>
    <property type="project" value="UniProtKB-KW"/>
</dbReference>
<dbReference type="Pfam" id="PF13242">
    <property type="entry name" value="Hydrolase_like"/>
    <property type="match status" value="1"/>
</dbReference>
<feature type="binding site" evidence="4">
    <location>
        <position position="81"/>
    </location>
    <ligand>
        <name>Mg(2+)</name>
        <dbReference type="ChEBI" id="CHEBI:18420"/>
    </ligand>
</feature>
<dbReference type="PANTHER" id="PTHR19288:SF93">
    <property type="entry name" value="FI11325P-RELATED"/>
    <property type="match status" value="1"/>
</dbReference>
<dbReference type="AlphaFoldDB" id="A0A8B6HQA0"/>
<proteinExistence type="predicted"/>
<dbReference type="SUPFAM" id="SSF56784">
    <property type="entry name" value="HAD-like"/>
    <property type="match status" value="1"/>
</dbReference>
<reference evidence="5" key="1">
    <citation type="submission" date="2018-11" db="EMBL/GenBank/DDBJ databases">
        <authorList>
            <person name="Alioto T."/>
            <person name="Alioto T."/>
        </authorList>
    </citation>
    <scope>NUCLEOTIDE SEQUENCE</scope>
</reference>
<evidence type="ECO:0000256" key="1">
    <source>
        <dbReference type="ARBA" id="ARBA00022801"/>
    </source>
</evidence>
<name>A0A8B6HQA0_MYTGA</name>
<dbReference type="NCBIfam" id="TIGR01452">
    <property type="entry name" value="PGP_euk"/>
    <property type="match status" value="1"/>
</dbReference>
<evidence type="ECO:0000313" key="6">
    <source>
        <dbReference type="Proteomes" id="UP000596742"/>
    </source>
</evidence>
<keyword evidence="4" id="KW-0479">Metal-binding</keyword>
<dbReference type="InterPro" id="IPR006357">
    <property type="entry name" value="HAD-SF_hydro_IIA"/>
</dbReference>
<keyword evidence="1 5" id="KW-0378">Hydrolase</keyword>
<keyword evidence="4" id="KW-0460">Magnesium</keyword>
<gene>
    <name evidence="5" type="ORF">MGAL_10B086941</name>
</gene>
<accession>A0A8B6HQA0</accession>